<dbReference type="RefSeq" id="WP_194701493.1">
    <property type="nucleotide sequence ID" value="NZ_JADKNH010000005.1"/>
</dbReference>
<dbReference type="Pfam" id="PF13241">
    <property type="entry name" value="NAD_binding_7"/>
    <property type="match status" value="1"/>
</dbReference>
<keyword evidence="4" id="KW-0520">NAD</keyword>
<evidence type="ECO:0000313" key="7">
    <source>
        <dbReference type="Proteomes" id="UP000614200"/>
    </source>
</evidence>
<dbReference type="PANTHER" id="PTHR35330:SF1">
    <property type="entry name" value="SIROHEME BIOSYNTHESIS PROTEIN MET8"/>
    <property type="match status" value="1"/>
</dbReference>
<protein>
    <recommendedName>
        <fullName evidence="2">precorrin-2 dehydrogenase</fullName>
        <ecNumber evidence="2">1.3.1.76</ecNumber>
    </recommendedName>
</protein>
<evidence type="ECO:0000256" key="5">
    <source>
        <dbReference type="ARBA" id="ARBA00023244"/>
    </source>
</evidence>
<organism evidence="6 7">
    <name type="scientific">Fusibacter ferrireducens</name>
    <dbReference type="NCBI Taxonomy" id="2785058"/>
    <lineage>
        <taxon>Bacteria</taxon>
        <taxon>Bacillati</taxon>
        <taxon>Bacillota</taxon>
        <taxon>Clostridia</taxon>
        <taxon>Eubacteriales</taxon>
        <taxon>Eubacteriales Family XII. Incertae Sedis</taxon>
        <taxon>Fusibacter</taxon>
    </lineage>
</organism>
<evidence type="ECO:0000313" key="6">
    <source>
        <dbReference type="EMBL" id="MBF4693248.1"/>
    </source>
</evidence>
<evidence type="ECO:0000256" key="3">
    <source>
        <dbReference type="ARBA" id="ARBA00023002"/>
    </source>
</evidence>
<comment type="caution">
    <text evidence="6">The sequence shown here is derived from an EMBL/GenBank/DDBJ whole genome shotgun (WGS) entry which is preliminary data.</text>
</comment>
<dbReference type="EMBL" id="JADKNH010000005">
    <property type="protein sequence ID" value="MBF4693248.1"/>
    <property type="molecule type" value="Genomic_DNA"/>
</dbReference>
<dbReference type="EC" id="1.3.1.76" evidence="2"/>
<dbReference type="PANTHER" id="PTHR35330">
    <property type="entry name" value="SIROHEME BIOSYNTHESIS PROTEIN MET8"/>
    <property type="match status" value="1"/>
</dbReference>
<comment type="pathway">
    <text evidence="1">Porphyrin-containing compound metabolism; siroheme biosynthesis; sirohydrochlorin from precorrin-2: step 1/1.</text>
</comment>
<keyword evidence="3" id="KW-0560">Oxidoreductase</keyword>
<dbReference type="Proteomes" id="UP000614200">
    <property type="component" value="Unassembled WGS sequence"/>
</dbReference>
<evidence type="ECO:0000256" key="1">
    <source>
        <dbReference type="ARBA" id="ARBA00005010"/>
    </source>
</evidence>
<accession>A0ABR9ZS06</accession>
<dbReference type="SUPFAM" id="SSF51735">
    <property type="entry name" value="NAD(P)-binding Rossmann-fold domains"/>
    <property type="match status" value="1"/>
</dbReference>
<proteinExistence type="predicted"/>
<keyword evidence="7" id="KW-1185">Reference proteome</keyword>
<dbReference type="InterPro" id="IPR036291">
    <property type="entry name" value="NAD(P)-bd_dom_sf"/>
</dbReference>
<dbReference type="Gene3D" id="3.40.50.720">
    <property type="entry name" value="NAD(P)-binding Rossmann-like Domain"/>
    <property type="match status" value="1"/>
</dbReference>
<dbReference type="InterPro" id="IPR028161">
    <property type="entry name" value="Met8-like"/>
</dbReference>
<reference evidence="6 7" key="1">
    <citation type="submission" date="2020-11" db="EMBL/GenBank/DDBJ databases">
        <title>Fusibacter basophilias sp. nov.</title>
        <authorList>
            <person name="Qiu D."/>
        </authorList>
    </citation>
    <scope>NUCLEOTIDE SEQUENCE [LARGE SCALE GENOMIC DNA]</scope>
    <source>
        <strain evidence="6 7">Q10-2</strain>
    </source>
</reference>
<evidence type="ECO:0000256" key="4">
    <source>
        <dbReference type="ARBA" id="ARBA00023027"/>
    </source>
</evidence>
<sequence>MNNKPVLLKCESLNILIIGGGHIGFRKASGFVDKCASLTILSPELCIEFKPLVDKNKINHIPMTYDAFYKQNSPLLMSMHLIYACTDQPIVNAKISDDCKRFGKLVNRTDQYELGDFSDMLYQDHETHLIAVSSKGSPWGSKILMNYLIQNLPETLIRKLSLLKKGRRQFRAKGLKFDEINKMPIEQLERILKDENH</sequence>
<keyword evidence="5" id="KW-0627">Porphyrin biosynthesis</keyword>
<name>A0ABR9ZS06_9FIRM</name>
<gene>
    <name evidence="6" type="ORF">ISU02_08960</name>
</gene>
<evidence type="ECO:0000256" key="2">
    <source>
        <dbReference type="ARBA" id="ARBA00012400"/>
    </source>
</evidence>